<evidence type="ECO:0000256" key="1">
    <source>
        <dbReference type="ARBA" id="ARBA00022723"/>
    </source>
</evidence>
<dbReference type="SUPFAM" id="SSF53927">
    <property type="entry name" value="Cytidine deaminase-like"/>
    <property type="match status" value="1"/>
</dbReference>
<dbReference type="PROSITE" id="PS00903">
    <property type="entry name" value="CYT_DCMP_DEAMINASES_1"/>
    <property type="match status" value="1"/>
</dbReference>
<feature type="domain" description="CMP/dCMP-type deaminase" evidence="3">
    <location>
        <begin position="1"/>
        <end position="114"/>
    </location>
</feature>
<reference evidence="4 5" key="1">
    <citation type="submission" date="2014-02" db="EMBL/GenBank/DDBJ databases">
        <title>Genome sequence of Paenibacillus darwinianus reveals adaptive mechanisms for survival in Antarctic soils.</title>
        <authorList>
            <person name="Dsouza M."/>
            <person name="Taylor M.W."/>
            <person name="Turner S.J."/>
            <person name="Aislabie J."/>
        </authorList>
    </citation>
    <scope>NUCLEOTIDE SEQUENCE [LARGE SCALE GENOMIC DNA]</scope>
    <source>
        <strain evidence="4 5">CE1</strain>
    </source>
</reference>
<dbReference type="AlphaFoldDB" id="A0A9W5RZE5"/>
<dbReference type="CDD" id="cd01285">
    <property type="entry name" value="nucleoside_deaminase"/>
    <property type="match status" value="1"/>
</dbReference>
<dbReference type="Proteomes" id="UP000053750">
    <property type="component" value="Unassembled WGS sequence"/>
</dbReference>
<keyword evidence="5" id="KW-1185">Reference proteome</keyword>
<evidence type="ECO:0000259" key="3">
    <source>
        <dbReference type="PROSITE" id="PS51747"/>
    </source>
</evidence>
<dbReference type="Gene3D" id="3.40.140.10">
    <property type="entry name" value="Cytidine Deaminase, domain 2"/>
    <property type="match status" value="1"/>
</dbReference>
<dbReference type="Pfam" id="PF00383">
    <property type="entry name" value="dCMP_cyt_deam_1"/>
    <property type="match status" value="1"/>
</dbReference>
<dbReference type="PANTHER" id="PTHR11079:SF162">
    <property type="entry name" value="RIBOFLAVIN BIOSYNTHESIS PROTEIN PYRD, CHLOROPLASTIC"/>
    <property type="match status" value="1"/>
</dbReference>
<dbReference type="PANTHER" id="PTHR11079">
    <property type="entry name" value="CYTOSINE DEAMINASE FAMILY MEMBER"/>
    <property type="match status" value="1"/>
</dbReference>
<dbReference type="InterPro" id="IPR016193">
    <property type="entry name" value="Cytidine_deaminase-like"/>
</dbReference>
<accession>A0A9W5RZE5</accession>
<gene>
    <name evidence="4" type="ORF">BG53_05090</name>
</gene>
<dbReference type="OrthoDB" id="9802676at2"/>
<evidence type="ECO:0000313" key="5">
    <source>
        <dbReference type="Proteomes" id="UP000053750"/>
    </source>
</evidence>
<proteinExistence type="predicted"/>
<comment type="caution">
    <text evidence="4">The sequence shown here is derived from an EMBL/GenBank/DDBJ whole genome shotgun (WGS) entry which is preliminary data.</text>
</comment>
<dbReference type="GO" id="GO:0016787">
    <property type="term" value="F:hydrolase activity"/>
    <property type="evidence" value="ECO:0007669"/>
    <property type="project" value="InterPro"/>
</dbReference>
<protein>
    <submittedName>
        <fullName evidence="4">CMP deaminase</fullName>
    </submittedName>
</protein>
<dbReference type="InterPro" id="IPR016192">
    <property type="entry name" value="APOBEC/CMP_deaminase_Zn-bd"/>
</dbReference>
<name>A0A9W5RZE5_9BACL</name>
<organism evidence="4 5">
    <name type="scientific">Paenibacillus darwinianus</name>
    <dbReference type="NCBI Taxonomy" id="1380763"/>
    <lineage>
        <taxon>Bacteria</taxon>
        <taxon>Bacillati</taxon>
        <taxon>Bacillota</taxon>
        <taxon>Bacilli</taxon>
        <taxon>Bacillales</taxon>
        <taxon>Paenibacillaceae</taxon>
        <taxon>Paenibacillus</taxon>
    </lineage>
</organism>
<evidence type="ECO:0000256" key="2">
    <source>
        <dbReference type="ARBA" id="ARBA00022833"/>
    </source>
</evidence>
<dbReference type="InterPro" id="IPR002125">
    <property type="entry name" value="CMP_dCMP_dom"/>
</dbReference>
<dbReference type="GO" id="GO:0008270">
    <property type="term" value="F:zinc ion binding"/>
    <property type="evidence" value="ECO:0007669"/>
    <property type="project" value="InterPro"/>
</dbReference>
<keyword evidence="2" id="KW-0862">Zinc</keyword>
<keyword evidence="1" id="KW-0479">Metal-binding</keyword>
<sequence length="157" mass="17315">MRHVRLLRRCVELSRLAREAGNTPFGSLLTDGEGNILLERGNIEVTESDCTGHAETTLMAAASKRFTKSQLRTYTLYTSAEPCAMCAGSIYWGNVGRVVFAMSEKRLKELTGNDERNPTLDLPCREVFARGSKPIEVLGPYAEVEGEAAGVHEGYWS</sequence>
<dbReference type="EMBL" id="JFHU01000174">
    <property type="protein sequence ID" value="EXX86903.1"/>
    <property type="molecule type" value="Genomic_DNA"/>
</dbReference>
<dbReference type="PROSITE" id="PS51747">
    <property type="entry name" value="CYT_DCMP_DEAMINASES_2"/>
    <property type="match status" value="1"/>
</dbReference>
<evidence type="ECO:0000313" key="4">
    <source>
        <dbReference type="EMBL" id="EXX86903.1"/>
    </source>
</evidence>